<dbReference type="PANTHER" id="PTHR34106:SF5">
    <property type="entry name" value="GLYCOSIDASE"/>
    <property type="match status" value="1"/>
</dbReference>
<dbReference type="SUPFAM" id="SSF75005">
    <property type="entry name" value="Arabinanase/levansucrase/invertase"/>
    <property type="match status" value="2"/>
</dbReference>
<feature type="non-terminal residue" evidence="4">
    <location>
        <position position="611"/>
    </location>
</feature>
<organism evidence="4 5">
    <name type="scientific">Candidatus Staskawiczbacteria bacterium RIFCSPLOWO2_01_FULL_38_12b</name>
    <dbReference type="NCBI Taxonomy" id="1802214"/>
    <lineage>
        <taxon>Bacteria</taxon>
        <taxon>Candidatus Staskawicziibacteriota</taxon>
    </lineage>
</organism>
<comment type="caution">
    <text evidence="4">The sequence shown here is derived from an EMBL/GenBank/DDBJ whole genome shotgun (WGS) entry which is preliminary data.</text>
</comment>
<keyword evidence="2" id="KW-0808">Transferase</keyword>
<dbReference type="Pfam" id="PF04041">
    <property type="entry name" value="Glyco_hydro_130"/>
    <property type="match status" value="2"/>
</dbReference>
<dbReference type="AlphaFoldDB" id="A0A1G2IGG9"/>
<gene>
    <name evidence="4" type="ORF">A2908_02090</name>
</gene>
<dbReference type="InterPro" id="IPR023296">
    <property type="entry name" value="Glyco_hydro_beta-prop_sf"/>
</dbReference>
<comment type="similarity">
    <text evidence="3">Belongs to the glycosyl hydrolase 130 family.</text>
</comment>
<evidence type="ECO:0000256" key="2">
    <source>
        <dbReference type="ARBA" id="ARBA00022679"/>
    </source>
</evidence>
<dbReference type="EMBL" id="MHPA01000007">
    <property type="protein sequence ID" value="OGZ73793.1"/>
    <property type="molecule type" value="Genomic_DNA"/>
</dbReference>
<evidence type="ECO:0000256" key="1">
    <source>
        <dbReference type="ARBA" id="ARBA00022676"/>
    </source>
</evidence>
<dbReference type="PANTHER" id="PTHR34106">
    <property type="entry name" value="GLYCOSIDASE"/>
    <property type="match status" value="1"/>
</dbReference>
<evidence type="ECO:0000256" key="3">
    <source>
        <dbReference type="ARBA" id="ARBA00024356"/>
    </source>
</evidence>
<evidence type="ECO:0000313" key="4">
    <source>
        <dbReference type="EMBL" id="OGZ73793.1"/>
    </source>
</evidence>
<dbReference type="CDD" id="cd18614">
    <property type="entry name" value="GH130"/>
    <property type="match status" value="1"/>
</dbReference>
<evidence type="ECO:0008006" key="6">
    <source>
        <dbReference type="Google" id="ProtNLM"/>
    </source>
</evidence>
<sequence length="611" mass="69423">MLIKRSEKNPILKPKTTHSWETEGVFNGCPIQKGNNIYLLYRAVSSPHFHAIADTKLTISNIGIAESIDGTSFHDRKCLIAPEEPFERFGCEDPRVTKFGDKYYIFYTALSKYPFGADGIKVAVAISKDLKTIQEKHPVTPFNAKGMALFPEKIRGKMWAVLTANTDQPPAKIALASFSQESDIWSEKYWQAWYKNLNSHALDLQRKPQDQVEVGAPPIKTKHGWLLLYSYINNYFSPKPIFGIEAVLLDLKNPAKIIGRTKAPLLTPEEYYEKIGVIPNVVFPSGALAKKNLLYLYYGGADTVCCLAFIETDLLLKKLLKTEKPVKFLRVKQNPIIRPIQENSFESKATFNPAAIYLNKKVHILYRAMSEDNTSVMGYATSSDGIKIDYRSKKPVYIPREGFEQKIESGGNSGCEDPRITKIGNTIYMLYAAFDSKNLPRVALTSIKEKDFLHQRWDWKKPVLISTPNDDDKDACLFPEKIKGNYFIIHRSGNDIDSAFSPTLDFDGKTWIEEYRWIAPRQGMWDSRKIGVAAPPIKTKEGWVMFYHGISKEDGFYRIGVVLLDLKDPTKVIARSDEPIFEPETKYEKEGIVSNVVFPCGIVLIKNTFFM</sequence>
<name>A0A1G2IGG9_9BACT</name>
<evidence type="ECO:0000313" key="5">
    <source>
        <dbReference type="Proteomes" id="UP000176774"/>
    </source>
</evidence>
<dbReference type="CDD" id="cd18611">
    <property type="entry name" value="GH130"/>
    <property type="match status" value="1"/>
</dbReference>
<dbReference type="GO" id="GO:0016757">
    <property type="term" value="F:glycosyltransferase activity"/>
    <property type="evidence" value="ECO:0007669"/>
    <property type="project" value="UniProtKB-KW"/>
</dbReference>
<dbReference type="InterPro" id="IPR007184">
    <property type="entry name" value="Mannoside_phosphorylase"/>
</dbReference>
<dbReference type="Proteomes" id="UP000176774">
    <property type="component" value="Unassembled WGS sequence"/>
</dbReference>
<proteinExistence type="inferred from homology"/>
<reference evidence="4 5" key="1">
    <citation type="journal article" date="2016" name="Nat. Commun.">
        <title>Thousands of microbial genomes shed light on interconnected biogeochemical processes in an aquifer system.</title>
        <authorList>
            <person name="Anantharaman K."/>
            <person name="Brown C.T."/>
            <person name="Hug L.A."/>
            <person name="Sharon I."/>
            <person name="Castelle C.J."/>
            <person name="Probst A.J."/>
            <person name="Thomas B.C."/>
            <person name="Singh A."/>
            <person name="Wilkins M.J."/>
            <person name="Karaoz U."/>
            <person name="Brodie E.L."/>
            <person name="Williams K.H."/>
            <person name="Hubbard S.S."/>
            <person name="Banfield J.F."/>
        </authorList>
    </citation>
    <scope>NUCLEOTIDE SEQUENCE [LARGE SCALE GENOMIC DNA]</scope>
</reference>
<dbReference type="STRING" id="1802214.A2908_02090"/>
<keyword evidence="1" id="KW-0328">Glycosyltransferase</keyword>
<dbReference type="Gene3D" id="2.115.10.20">
    <property type="entry name" value="Glycosyl hydrolase domain, family 43"/>
    <property type="match status" value="2"/>
</dbReference>
<protein>
    <recommendedName>
        <fullName evidence="6">Glycosidase</fullName>
    </recommendedName>
</protein>
<accession>A0A1G2IGG9</accession>